<protein>
    <submittedName>
        <fullName evidence="1">Uncharacterized protein</fullName>
    </submittedName>
</protein>
<comment type="caution">
    <text evidence="1">The sequence shown here is derived from an EMBL/GenBank/DDBJ whole genome shotgun (WGS) entry which is preliminary data.</text>
</comment>
<dbReference type="EMBL" id="JACVVK020000265">
    <property type="protein sequence ID" value="KAK7481247.1"/>
    <property type="molecule type" value="Genomic_DNA"/>
</dbReference>
<name>A0ABD0K3A4_9CAEN</name>
<gene>
    <name evidence="1" type="ORF">BaRGS_00027507</name>
</gene>
<sequence length="174" mass="19643">MSPIGYWLVLKFTGAYAAEGYEVTRGRYSGMRVEFAKYKIVEKTDELPEGYQLLVEGSKVAVPVTWLQSVLSKCSNRNPSFILTMLANGLVRPWEVVHGGTSAYTGTYLEPVITALKLYGVMHLNFSMSQATRVLNVKLCTGRRTQKRQFERSLEQRDADMRLKILDSAPTQKP</sequence>
<dbReference type="Proteomes" id="UP001519460">
    <property type="component" value="Unassembled WGS sequence"/>
</dbReference>
<organism evidence="1 2">
    <name type="scientific">Batillaria attramentaria</name>
    <dbReference type="NCBI Taxonomy" id="370345"/>
    <lineage>
        <taxon>Eukaryota</taxon>
        <taxon>Metazoa</taxon>
        <taxon>Spiralia</taxon>
        <taxon>Lophotrochozoa</taxon>
        <taxon>Mollusca</taxon>
        <taxon>Gastropoda</taxon>
        <taxon>Caenogastropoda</taxon>
        <taxon>Sorbeoconcha</taxon>
        <taxon>Cerithioidea</taxon>
        <taxon>Batillariidae</taxon>
        <taxon>Batillaria</taxon>
    </lineage>
</organism>
<evidence type="ECO:0000313" key="2">
    <source>
        <dbReference type="Proteomes" id="UP001519460"/>
    </source>
</evidence>
<accession>A0ABD0K3A4</accession>
<keyword evidence="2" id="KW-1185">Reference proteome</keyword>
<reference evidence="1 2" key="1">
    <citation type="journal article" date="2023" name="Sci. Data">
        <title>Genome assembly of the Korean intertidal mud-creeper Batillaria attramentaria.</title>
        <authorList>
            <person name="Patra A.K."/>
            <person name="Ho P.T."/>
            <person name="Jun S."/>
            <person name="Lee S.J."/>
            <person name="Kim Y."/>
            <person name="Won Y.J."/>
        </authorList>
    </citation>
    <scope>NUCLEOTIDE SEQUENCE [LARGE SCALE GENOMIC DNA]</scope>
    <source>
        <strain evidence="1">Wonlab-2016</strain>
    </source>
</reference>
<dbReference type="AlphaFoldDB" id="A0ABD0K3A4"/>
<evidence type="ECO:0000313" key="1">
    <source>
        <dbReference type="EMBL" id="KAK7481247.1"/>
    </source>
</evidence>
<proteinExistence type="predicted"/>